<comment type="caution">
    <text evidence="1">The sequence shown here is derived from an EMBL/GenBank/DDBJ whole genome shotgun (WGS) entry which is preliminary data.</text>
</comment>
<reference evidence="1 2" key="1">
    <citation type="submission" date="2007-11" db="EMBL/GenBank/DDBJ databases">
        <authorList>
            <person name="Wagner-Dobler I."/>
            <person name="Ferriera S."/>
            <person name="Johnson J."/>
            <person name="Kravitz S."/>
            <person name="Beeson K."/>
            <person name="Sutton G."/>
            <person name="Rogers Y.-H."/>
            <person name="Friedman R."/>
            <person name="Frazier M."/>
            <person name="Venter J.C."/>
        </authorList>
    </citation>
    <scope>NUCLEOTIDE SEQUENCE [LARGE SCALE GENOMIC DNA]</scope>
    <source>
        <strain evidence="1 2">HEL-45</strain>
    </source>
</reference>
<name>A0ABP2D5I8_9RHOB</name>
<proteinExistence type="predicted"/>
<sequence>MAKLTAMSDIIGSEQNADIAVEFGFSAPSGATWSAGDTMGR</sequence>
<evidence type="ECO:0000313" key="1">
    <source>
        <dbReference type="EMBL" id="EDQ03457.1"/>
    </source>
</evidence>
<organism evidence="1 2">
    <name type="scientific">Sulfitobacter indolifex HEL-45</name>
    <dbReference type="NCBI Taxonomy" id="391624"/>
    <lineage>
        <taxon>Bacteria</taxon>
        <taxon>Pseudomonadati</taxon>
        <taxon>Pseudomonadota</taxon>
        <taxon>Alphaproteobacteria</taxon>
        <taxon>Rhodobacterales</taxon>
        <taxon>Roseobacteraceae</taxon>
        <taxon>Sulfitobacter</taxon>
    </lineage>
</organism>
<keyword evidence="2" id="KW-1185">Reference proteome</keyword>
<dbReference type="EMBL" id="ABID01000017">
    <property type="protein sequence ID" value="EDQ03457.1"/>
    <property type="molecule type" value="Genomic_DNA"/>
</dbReference>
<dbReference type="Proteomes" id="UP000003257">
    <property type="component" value="Unassembled WGS sequence"/>
</dbReference>
<gene>
    <name evidence="1" type="ORF">OIHEL45_16821</name>
</gene>
<evidence type="ECO:0000313" key="2">
    <source>
        <dbReference type="Proteomes" id="UP000003257"/>
    </source>
</evidence>
<protein>
    <submittedName>
        <fullName evidence="1">Uncharacterized protein</fullName>
    </submittedName>
</protein>
<accession>A0ABP2D5I8</accession>